<evidence type="ECO:0000259" key="3">
    <source>
        <dbReference type="Pfam" id="PF25917"/>
    </source>
</evidence>
<dbReference type="InterPro" id="IPR058625">
    <property type="entry name" value="MdtA-like_BSH"/>
</dbReference>
<protein>
    <submittedName>
        <fullName evidence="4">Efflux RND transporter periplasmic adaptor subunit</fullName>
    </submittedName>
</protein>
<comment type="similarity">
    <text evidence="1">Belongs to the membrane fusion protein (MFP) (TC 8.A.1) family.</text>
</comment>
<name>A0A323USU0_9RHOO</name>
<dbReference type="InterPro" id="IPR006143">
    <property type="entry name" value="RND_pump_MFP"/>
</dbReference>
<feature type="chain" id="PRO_5016283185" evidence="2">
    <location>
        <begin position="18"/>
        <end position="325"/>
    </location>
</feature>
<gene>
    <name evidence="4" type="ORF">DNK49_18225</name>
</gene>
<evidence type="ECO:0000313" key="4">
    <source>
        <dbReference type="EMBL" id="PZA15103.1"/>
    </source>
</evidence>
<keyword evidence="2" id="KW-0732">Signal</keyword>
<dbReference type="GO" id="GO:0015562">
    <property type="term" value="F:efflux transmembrane transporter activity"/>
    <property type="evidence" value="ECO:0007669"/>
    <property type="project" value="TreeGrafter"/>
</dbReference>
<proteinExistence type="inferred from homology"/>
<dbReference type="SUPFAM" id="SSF111369">
    <property type="entry name" value="HlyD-like secretion proteins"/>
    <property type="match status" value="1"/>
</dbReference>
<feature type="signal peptide" evidence="2">
    <location>
        <begin position="1"/>
        <end position="17"/>
    </location>
</feature>
<dbReference type="NCBIfam" id="TIGR01730">
    <property type="entry name" value="RND_mfp"/>
    <property type="match status" value="1"/>
</dbReference>
<dbReference type="OrthoDB" id="5502471at2"/>
<evidence type="ECO:0000256" key="1">
    <source>
        <dbReference type="ARBA" id="ARBA00009477"/>
    </source>
</evidence>
<dbReference type="AlphaFoldDB" id="A0A323USU0"/>
<organism evidence="4 5">
    <name type="scientific">Parazoarcus communis SWub3 = DSM 12120</name>
    <dbReference type="NCBI Taxonomy" id="1121029"/>
    <lineage>
        <taxon>Bacteria</taxon>
        <taxon>Pseudomonadati</taxon>
        <taxon>Pseudomonadota</taxon>
        <taxon>Betaproteobacteria</taxon>
        <taxon>Rhodocyclales</taxon>
        <taxon>Zoogloeaceae</taxon>
        <taxon>Parazoarcus</taxon>
    </lineage>
</organism>
<dbReference type="Proteomes" id="UP000248259">
    <property type="component" value="Unassembled WGS sequence"/>
</dbReference>
<dbReference type="Gene3D" id="1.10.287.470">
    <property type="entry name" value="Helix hairpin bin"/>
    <property type="match status" value="1"/>
</dbReference>
<accession>A0A323USU0</accession>
<dbReference type="GO" id="GO:1990281">
    <property type="term" value="C:efflux pump complex"/>
    <property type="evidence" value="ECO:0007669"/>
    <property type="project" value="TreeGrafter"/>
</dbReference>
<dbReference type="PANTHER" id="PTHR30469:SF15">
    <property type="entry name" value="HLYD FAMILY OF SECRETION PROTEINS"/>
    <property type="match status" value="1"/>
</dbReference>
<comment type="caution">
    <text evidence="4">The sequence shown here is derived from an EMBL/GenBank/DDBJ whole genome shotgun (WGS) entry which is preliminary data.</text>
</comment>
<keyword evidence="5" id="KW-1185">Reference proteome</keyword>
<feature type="domain" description="Multidrug resistance protein MdtA-like barrel-sandwich hybrid" evidence="3">
    <location>
        <begin position="46"/>
        <end position="180"/>
    </location>
</feature>
<evidence type="ECO:0000256" key="2">
    <source>
        <dbReference type="SAM" id="SignalP"/>
    </source>
</evidence>
<dbReference type="EMBL" id="QKOE01000017">
    <property type="protein sequence ID" value="PZA15103.1"/>
    <property type="molecule type" value="Genomic_DNA"/>
</dbReference>
<dbReference type="Gene3D" id="2.40.50.100">
    <property type="match status" value="1"/>
</dbReference>
<dbReference type="RefSeq" id="WP_110527891.1">
    <property type="nucleotide sequence ID" value="NZ_QKOE01000017.1"/>
</dbReference>
<reference evidence="4 5" key="1">
    <citation type="submission" date="2018-06" db="EMBL/GenBank/DDBJ databases">
        <title>Azoarcus communis strain SWub3 genome.</title>
        <authorList>
            <person name="Zorraquino Salvo V."/>
            <person name="Toubiana D."/>
            <person name="Blumwald E."/>
        </authorList>
    </citation>
    <scope>NUCLEOTIDE SEQUENCE [LARGE SCALE GENOMIC DNA]</scope>
    <source>
        <strain evidence="4 5">SWub3</strain>
    </source>
</reference>
<evidence type="ECO:0000313" key="5">
    <source>
        <dbReference type="Proteomes" id="UP000248259"/>
    </source>
</evidence>
<dbReference type="Pfam" id="PF25917">
    <property type="entry name" value="BSH_RND"/>
    <property type="match status" value="1"/>
</dbReference>
<dbReference type="PANTHER" id="PTHR30469">
    <property type="entry name" value="MULTIDRUG RESISTANCE PROTEIN MDTA"/>
    <property type="match status" value="1"/>
</dbReference>
<dbReference type="Gene3D" id="2.40.30.170">
    <property type="match status" value="1"/>
</dbReference>
<sequence length="325" mass="34199">MKLLPAVLLCLCASVQAAEWTTRPLGELAVFPEFRAPVVVIARDEARLAAEVSARVVAMPVREGQAVRQGAELVRLDDAGFRIEAQRAQAQVDLVTSRIRLAQAQLEQSRALAGKGFISADGLRIKETELSVLGNERAAAVAALDAARLALARTVVRAPFDGVVRERQASVGDLAGPGTALLTLASSAPAEVHAQVPAGMVGILQQASTVSLHVGDARVPASIVRVSPVLERAGQTRTVVLSAGQPLPPGLAGELRWQGATPHLPPDYLLQHERTTGVWLARDGRAVFHPLPAAQAGRAVPLDLPPETQVIDAGRFSLSAHEGAK</sequence>